<organism evidence="2 3">
    <name type="scientific">Phytophthora cactorum</name>
    <dbReference type="NCBI Taxonomy" id="29920"/>
    <lineage>
        <taxon>Eukaryota</taxon>
        <taxon>Sar</taxon>
        <taxon>Stramenopiles</taxon>
        <taxon>Oomycota</taxon>
        <taxon>Peronosporomycetes</taxon>
        <taxon>Peronosporales</taxon>
        <taxon>Peronosporaceae</taxon>
        <taxon>Phytophthora</taxon>
    </lineage>
</organism>
<reference evidence="2" key="1">
    <citation type="submission" date="2018-10" db="EMBL/GenBank/DDBJ databases">
        <title>Effector identification in a new, highly contiguous assembly of the strawberry crown rot pathogen Phytophthora cactorum.</title>
        <authorList>
            <person name="Armitage A.D."/>
            <person name="Nellist C.F."/>
            <person name="Bates H."/>
            <person name="Vickerstaff R.J."/>
            <person name="Harrison R.J."/>
        </authorList>
    </citation>
    <scope>NUCLEOTIDE SEQUENCE</scope>
    <source>
        <strain evidence="2">4040</strain>
    </source>
</reference>
<feature type="compositionally biased region" description="Low complexity" evidence="1">
    <location>
        <begin position="41"/>
        <end position="56"/>
    </location>
</feature>
<feature type="region of interest" description="Disordered" evidence="1">
    <location>
        <begin position="40"/>
        <end position="74"/>
    </location>
</feature>
<dbReference type="Proteomes" id="UP000736787">
    <property type="component" value="Unassembled WGS sequence"/>
</dbReference>
<comment type="caution">
    <text evidence="2">The sequence shown here is derived from an EMBL/GenBank/DDBJ whole genome shotgun (WGS) entry which is preliminary data.</text>
</comment>
<evidence type="ECO:0000313" key="2">
    <source>
        <dbReference type="EMBL" id="KAG2946937.1"/>
    </source>
</evidence>
<dbReference type="AlphaFoldDB" id="A0A8T1L4X4"/>
<proteinExistence type="predicted"/>
<protein>
    <submittedName>
        <fullName evidence="2">Uncharacterized protein</fullName>
    </submittedName>
</protein>
<evidence type="ECO:0000256" key="1">
    <source>
        <dbReference type="SAM" id="MobiDB-lite"/>
    </source>
</evidence>
<sequence length="118" mass="12588">MQRHLKIFPDAPVAVKHRVLGYFRSAQRYPKASGLRETLLGTDGTAAPTNTAGGNAHSTAGDSRAQPAPASTPAQQQLQFEIALAAMFYLSALPFTLVESEAFRTPFKCGSGSHPDTD</sequence>
<feature type="compositionally biased region" description="Low complexity" evidence="1">
    <location>
        <begin position="65"/>
        <end position="74"/>
    </location>
</feature>
<evidence type="ECO:0000313" key="3">
    <source>
        <dbReference type="Proteomes" id="UP000736787"/>
    </source>
</evidence>
<gene>
    <name evidence="2" type="ORF">PC117_g7211</name>
</gene>
<dbReference type="EMBL" id="RCMK01000145">
    <property type="protein sequence ID" value="KAG2946937.1"/>
    <property type="molecule type" value="Genomic_DNA"/>
</dbReference>
<name>A0A8T1L4X4_9STRA</name>
<accession>A0A8T1L4X4</accession>